<name>A0A7Z2W0L5_9BURK</name>
<dbReference type="Gene3D" id="3.40.50.1820">
    <property type="entry name" value="alpha/beta hydrolase"/>
    <property type="match status" value="1"/>
</dbReference>
<organism evidence="3 4">
    <name type="scientific">Massilia forsythiae</name>
    <dbReference type="NCBI Taxonomy" id="2728020"/>
    <lineage>
        <taxon>Bacteria</taxon>
        <taxon>Pseudomonadati</taxon>
        <taxon>Pseudomonadota</taxon>
        <taxon>Betaproteobacteria</taxon>
        <taxon>Burkholderiales</taxon>
        <taxon>Oxalobacteraceae</taxon>
        <taxon>Telluria group</taxon>
        <taxon>Massilia</taxon>
    </lineage>
</organism>
<evidence type="ECO:0000259" key="2">
    <source>
        <dbReference type="Pfam" id="PF12697"/>
    </source>
</evidence>
<proteinExistence type="predicted"/>
<evidence type="ECO:0000313" key="3">
    <source>
        <dbReference type="EMBL" id="QJE02564.1"/>
    </source>
</evidence>
<accession>A0A7Z2W0L5</accession>
<dbReference type="GO" id="GO:0016787">
    <property type="term" value="F:hydrolase activity"/>
    <property type="evidence" value="ECO:0007669"/>
    <property type="project" value="UniProtKB-KW"/>
</dbReference>
<protein>
    <submittedName>
        <fullName evidence="3">Alpha/beta hydrolase</fullName>
    </submittedName>
</protein>
<keyword evidence="3" id="KW-0378">Hydrolase</keyword>
<dbReference type="KEGG" id="mfy:HH212_23180"/>
<dbReference type="Proteomes" id="UP000502415">
    <property type="component" value="Chromosome"/>
</dbReference>
<keyword evidence="4" id="KW-1185">Reference proteome</keyword>
<reference evidence="3 4" key="1">
    <citation type="submission" date="2020-04" db="EMBL/GenBank/DDBJ databases">
        <title>Genome sequencing of novel species.</title>
        <authorList>
            <person name="Heo J."/>
            <person name="Kim S.-J."/>
            <person name="Kim J.-S."/>
            <person name="Hong S.-B."/>
            <person name="Kwon S.-W."/>
        </authorList>
    </citation>
    <scope>NUCLEOTIDE SEQUENCE [LARGE SCALE GENOMIC DNA]</scope>
    <source>
        <strain evidence="3 4">GN2-R2</strain>
    </source>
</reference>
<dbReference type="RefSeq" id="WP_170204647.1">
    <property type="nucleotide sequence ID" value="NZ_CP051685.1"/>
</dbReference>
<feature type="region of interest" description="Disordered" evidence="1">
    <location>
        <begin position="266"/>
        <end position="285"/>
    </location>
</feature>
<dbReference type="Pfam" id="PF12697">
    <property type="entry name" value="Abhydrolase_6"/>
    <property type="match status" value="1"/>
</dbReference>
<evidence type="ECO:0000313" key="4">
    <source>
        <dbReference type="Proteomes" id="UP000502415"/>
    </source>
</evidence>
<gene>
    <name evidence="3" type="ORF">HH212_23180</name>
</gene>
<dbReference type="AlphaFoldDB" id="A0A7Z2W0L5"/>
<dbReference type="InterPro" id="IPR029058">
    <property type="entry name" value="AB_hydrolase_fold"/>
</dbReference>
<evidence type="ECO:0000256" key="1">
    <source>
        <dbReference type="SAM" id="MobiDB-lite"/>
    </source>
</evidence>
<dbReference type="InterPro" id="IPR000073">
    <property type="entry name" value="AB_hydrolase_1"/>
</dbReference>
<feature type="domain" description="AB hydrolase-1" evidence="2">
    <location>
        <begin position="8"/>
        <end position="251"/>
    </location>
</feature>
<feature type="compositionally biased region" description="Basic and acidic residues" evidence="1">
    <location>
        <begin position="276"/>
        <end position="285"/>
    </location>
</feature>
<dbReference type="SUPFAM" id="SSF53474">
    <property type="entry name" value="alpha/beta-Hydrolases"/>
    <property type="match status" value="1"/>
</dbReference>
<sequence>MTKPLLHFTHGNSYPSGSYGRMLDDLRRDFDVRLTDMLGHDPRYPVGDNWHALVDELIAQLAAYDRPAILLGHSLGGAIGMLAAWRRPELARCVVMLDSPVVAGWRALAWHAAKALGLGRRLSPGGIAQRRRTTWPSREAAFDHFHAKSIFHAWAPGALDDYLQHGLVPHPDGVQLRFSREIEADIYATLPHDMGRVLRAPYPLPIGFIAGTESEELRQAGMAATRKLVGRNLVMIEGTHLYPMESPQLTAHLTREMIGRLLAQGGGRMQGSRQGLAHDRGSLFA</sequence>
<dbReference type="EMBL" id="CP051685">
    <property type="protein sequence ID" value="QJE02564.1"/>
    <property type="molecule type" value="Genomic_DNA"/>
</dbReference>